<evidence type="ECO:0000313" key="5">
    <source>
        <dbReference type="Proteomes" id="UP000199245"/>
    </source>
</evidence>
<dbReference type="PROSITE" id="PS50208">
    <property type="entry name" value="CASPASE_P20"/>
    <property type="match status" value="1"/>
</dbReference>
<name>A0A1G6NBJ4_9BRAD</name>
<dbReference type="GO" id="GO:0006508">
    <property type="term" value="P:proteolysis"/>
    <property type="evidence" value="ECO:0007669"/>
    <property type="project" value="InterPro"/>
</dbReference>
<evidence type="ECO:0000259" key="3">
    <source>
        <dbReference type="PROSITE" id="PS50208"/>
    </source>
</evidence>
<sequence>MNRRAFVSGLAVAAALAGFALPAAADGKRVALVIGNGAYKSVPALSNPPNDAGDIAAALKRLGFAVTLITNAGFDEMRRGLIAFGRNAAGADMAAVYFAGHGMEINGDNWLIPVDAELKRDTDAANEAISLQSVMLQVSNTTSLGLVILDACRNNPFAAKMSRSLATRAAAGSGLGRIEPVGNVLVAYAARDGTTALDGDDRNSPFAAALLRNIETPGVEVTFMFRNVRDDVMEATRNAQQPFVYGSLSRKAIYLVAAPPADAAATKQANAAPVAAALSAPSATAAGAIDPALVGTWEIMVPGGRGQSRWIWRIMADGTYQFHAEPSRAARPHEGTVSFANGRWTLHALRGLANYTDGGSYEIHDSPASSAPAIGNAARSEPRDAYVRDGAQTPLPHLDNDLAFGPPLLEIRKRLLRLFEWEYLVDHRPDGFRLEKLAEFGQLAAVWTYEQKRVFNAALPGVTNDLAAQQPEQEHQDEVHASGTSKCGIRRPDERDDGASGL</sequence>
<dbReference type="InterPro" id="IPR029030">
    <property type="entry name" value="Caspase-like_dom_sf"/>
</dbReference>
<dbReference type="EMBL" id="FMZW01000004">
    <property type="protein sequence ID" value="SDC65158.1"/>
    <property type="molecule type" value="Genomic_DNA"/>
</dbReference>
<dbReference type="Proteomes" id="UP000199245">
    <property type="component" value="Unassembled WGS sequence"/>
</dbReference>
<evidence type="ECO:0000256" key="2">
    <source>
        <dbReference type="SAM" id="SignalP"/>
    </source>
</evidence>
<dbReference type="Pfam" id="PF00656">
    <property type="entry name" value="Peptidase_C14"/>
    <property type="match status" value="1"/>
</dbReference>
<feature type="chain" id="PRO_5011700861" evidence="2">
    <location>
        <begin position="26"/>
        <end position="502"/>
    </location>
</feature>
<dbReference type="PANTHER" id="PTHR22576:SF37">
    <property type="entry name" value="MUCOSA-ASSOCIATED LYMPHOID TISSUE LYMPHOMA TRANSLOCATION PROTEIN 1"/>
    <property type="match status" value="1"/>
</dbReference>
<dbReference type="AlphaFoldDB" id="A0A1G6NBJ4"/>
<organism evidence="4 5">
    <name type="scientific">Bradyrhizobium brasilense</name>
    <dbReference type="NCBI Taxonomy" id="1419277"/>
    <lineage>
        <taxon>Bacteria</taxon>
        <taxon>Pseudomonadati</taxon>
        <taxon>Pseudomonadota</taxon>
        <taxon>Alphaproteobacteria</taxon>
        <taxon>Hyphomicrobiales</taxon>
        <taxon>Nitrobacteraceae</taxon>
        <taxon>Bradyrhizobium</taxon>
    </lineage>
</organism>
<dbReference type="InterPro" id="IPR011600">
    <property type="entry name" value="Pept_C14_caspase"/>
</dbReference>
<gene>
    <name evidence="4" type="ORF">SAMN05216337_100481</name>
</gene>
<feature type="region of interest" description="Disordered" evidence="1">
    <location>
        <begin position="469"/>
        <end position="502"/>
    </location>
</feature>
<feature type="signal peptide" evidence="2">
    <location>
        <begin position="1"/>
        <end position="25"/>
    </location>
</feature>
<dbReference type="PANTHER" id="PTHR22576">
    <property type="entry name" value="MUCOSA ASSOCIATED LYMPHOID TISSUE LYMPHOMA TRANSLOCATION PROTEIN 1/PARACASPASE"/>
    <property type="match status" value="1"/>
</dbReference>
<dbReference type="SUPFAM" id="SSF52129">
    <property type="entry name" value="Caspase-like"/>
    <property type="match status" value="1"/>
</dbReference>
<dbReference type="Gene3D" id="3.40.50.1460">
    <property type="match status" value="1"/>
</dbReference>
<dbReference type="GO" id="GO:0004197">
    <property type="term" value="F:cysteine-type endopeptidase activity"/>
    <property type="evidence" value="ECO:0007669"/>
    <property type="project" value="InterPro"/>
</dbReference>
<evidence type="ECO:0000313" key="4">
    <source>
        <dbReference type="EMBL" id="SDC65158.1"/>
    </source>
</evidence>
<keyword evidence="2" id="KW-0732">Signal</keyword>
<protein>
    <submittedName>
        <fullName evidence="4">Caspase domain-containing protein</fullName>
    </submittedName>
</protein>
<feature type="compositionally biased region" description="Basic and acidic residues" evidence="1">
    <location>
        <begin position="490"/>
        <end position="502"/>
    </location>
</feature>
<dbReference type="PROSITE" id="PS51318">
    <property type="entry name" value="TAT"/>
    <property type="match status" value="1"/>
</dbReference>
<proteinExistence type="predicted"/>
<dbReference type="InterPro" id="IPR001309">
    <property type="entry name" value="Pept_C14_p20"/>
</dbReference>
<dbReference type="InterPro" id="IPR006311">
    <property type="entry name" value="TAT_signal"/>
</dbReference>
<evidence type="ECO:0000256" key="1">
    <source>
        <dbReference type="SAM" id="MobiDB-lite"/>
    </source>
</evidence>
<dbReference type="InterPro" id="IPR052039">
    <property type="entry name" value="Caspase-related_regulators"/>
</dbReference>
<reference evidence="4 5" key="1">
    <citation type="submission" date="2016-10" db="EMBL/GenBank/DDBJ databases">
        <authorList>
            <person name="de Groot N.N."/>
        </authorList>
    </citation>
    <scope>NUCLEOTIDE SEQUENCE [LARGE SCALE GENOMIC DNA]</scope>
    <source>
        <strain evidence="4 5">R5</strain>
    </source>
</reference>
<accession>A0A1G6NBJ4</accession>
<feature type="domain" description="Caspase family p20" evidence="3">
    <location>
        <begin position="27"/>
        <end position="104"/>
    </location>
</feature>